<proteinExistence type="predicted"/>
<keyword evidence="1" id="KW-0812">Transmembrane</keyword>
<keyword evidence="3" id="KW-1185">Reference proteome</keyword>
<evidence type="ECO:0008006" key="4">
    <source>
        <dbReference type="Google" id="ProtNLM"/>
    </source>
</evidence>
<name>A0A839Q902_MYCIR</name>
<feature type="transmembrane region" description="Helical" evidence="1">
    <location>
        <begin position="61"/>
        <end position="79"/>
    </location>
</feature>
<gene>
    <name evidence="2" type="ORF">FHR72_003971</name>
</gene>
<evidence type="ECO:0000256" key="1">
    <source>
        <dbReference type="SAM" id="Phobius"/>
    </source>
</evidence>
<comment type="caution">
    <text evidence="2">The sequence shown here is derived from an EMBL/GenBank/DDBJ whole genome shotgun (WGS) entry which is preliminary data.</text>
</comment>
<evidence type="ECO:0000313" key="3">
    <source>
        <dbReference type="Proteomes" id="UP000550501"/>
    </source>
</evidence>
<dbReference type="Proteomes" id="UP000550501">
    <property type="component" value="Unassembled WGS sequence"/>
</dbReference>
<dbReference type="AlphaFoldDB" id="A0A839Q902"/>
<organism evidence="2 3">
    <name type="scientific">Mycolicibacterium iranicum</name>
    <name type="common">Mycobacterium iranicum</name>
    <dbReference type="NCBI Taxonomy" id="912594"/>
    <lineage>
        <taxon>Bacteria</taxon>
        <taxon>Bacillati</taxon>
        <taxon>Actinomycetota</taxon>
        <taxon>Actinomycetes</taxon>
        <taxon>Mycobacteriales</taxon>
        <taxon>Mycobacteriaceae</taxon>
        <taxon>Mycolicibacterium</taxon>
    </lineage>
</organism>
<dbReference type="EMBL" id="JACHVU010000010">
    <property type="protein sequence ID" value="MBB2992470.1"/>
    <property type="molecule type" value="Genomic_DNA"/>
</dbReference>
<keyword evidence="1" id="KW-1133">Transmembrane helix</keyword>
<sequence length="151" mass="16394">MNRAVTLLLAWFATYLLATGVWQQAAPRSFYDHFPGFGLHWVDIDGPYNEHLLRDVGQGNVAMGLLALTALLIGGVWLARVTGMAVMVANVPHQIYHQAHIDILPTVTEQIMQTVTLSFVSVTAVALTVLAFRLPVSPEAKAPALTYAGGR</sequence>
<protein>
    <recommendedName>
        <fullName evidence="4">DoxX family protein</fullName>
    </recommendedName>
</protein>
<dbReference type="RefSeq" id="WP_183471221.1">
    <property type="nucleotide sequence ID" value="NZ_JACHVU010000010.1"/>
</dbReference>
<accession>A0A839Q902</accession>
<keyword evidence="1" id="KW-0472">Membrane</keyword>
<reference evidence="2 3" key="1">
    <citation type="submission" date="2020-08" db="EMBL/GenBank/DDBJ databases">
        <title>The Agave Microbiome: Exploring the role of microbial communities in plant adaptations to desert environments.</title>
        <authorList>
            <person name="Partida-Martinez L.P."/>
        </authorList>
    </citation>
    <scope>NUCLEOTIDE SEQUENCE [LARGE SCALE GENOMIC DNA]</scope>
    <source>
        <strain evidence="2 3">AT2.18</strain>
    </source>
</reference>
<evidence type="ECO:0000313" key="2">
    <source>
        <dbReference type="EMBL" id="MBB2992470.1"/>
    </source>
</evidence>